<feature type="binding site" evidence="12">
    <location>
        <position position="249"/>
    </location>
    <ligand>
        <name>K(+)</name>
        <dbReference type="ChEBI" id="CHEBI:29103"/>
    </ligand>
</feature>
<keyword evidence="10 12" id="KW-0630">Potassium</keyword>
<protein>
    <recommendedName>
        <fullName evidence="3 12">Ribokinase</fullName>
        <shortName evidence="12">RK</shortName>
        <ecNumber evidence="2 12">2.7.1.15</ecNumber>
    </recommendedName>
</protein>
<feature type="domain" description="Carbohydrate kinase PfkB" evidence="13">
    <location>
        <begin position="1"/>
        <end position="296"/>
    </location>
</feature>
<dbReference type="InterPro" id="IPR029056">
    <property type="entry name" value="Ribokinase-like"/>
</dbReference>
<evidence type="ECO:0000256" key="4">
    <source>
        <dbReference type="ARBA" id="ARBA00022679"/>
    </source>
</evidence>
<keyword evidence="9 12" id="KW-0460">Magnesium</keyword>
<feature type="binding site" evidence="12">
    <location>
        <position position="285"/>
    </location>
    <ligand>
        <name>K(+)</name>
        <dbReference type="ChEBI" id="CHEBI:29103"/>
    </ligand>
</feature>
<evidence type="ECO:0000313" key="14">
    <source>
        <dbReference type="EMBL" id="MBW8183516.1"/>
    </source>
</evidence>
<dbReference type="Pfam" id="PF00294">
    <property type="entry name" value="PfkB"/>
    <property type="match status" value="1"/>
</dbReference>
<dbReference type="PROSITE" id="PS00584">
    <property type="entry name" value="PFKB_KINASES_2"/>
    <property type="match status" value="1"/>
</dbReference>
<dbReference type="InterPro" id="IPR002139">
    <property type="entry name" value="Ribo/fructo_kinase"/>
</dbReference>
<feature type="binding site" evidence="12">
    <location>
        <position position="187"/>
    </location>
    <ligand>
        <name>ATP</name>
        <dbReference type="ChEBI" id="CHEBI:30616"/>
    </ligand>
</feature>
<dbReference type="Proteomes" id="UP001195963">
    <property type="component" value="Unassembled WGS sequence"/>
</dbReference>
<dbReference type="EMBL" id="JAHZST010000004">
    <property type="protein sequence ID" value="MBW8183516.1"/>
    <property type="molecule type" value="Genomic_DNA"/>
</dbReference>
<feature type="binding site" evidence="12">
    <location>
        <begin position="11"/>
        <end position="13"/>
    </location>
    <ligand>
        <name>substrate</name>
    </ligand>
</feature>
<name>A0ABS7E1I0_9GAMM</name>
<keyword evidence="6 12" id="KW-0547">Nucleotide-binding</keyword>
<evidence type="ECO:0000256" key="3">
    <source>
        <dbReference type="ARBA" id="ARBA00016943"/>
    </source>
</evidence>
<keyword evidence="8 12" id="KW-0067">ATP-binding</keyword>
<comment type="activity regulation">
    <text evidence="12">Activated by a monovalent cation that binds near, but not in, the active site. The most likely occupant of the site in vivo is potassium. Ion binding induces a conformational change that may alter substrate affinity.</text>
</comment>
<comment type="similarity">
    <text evidence="1">Belongs to the carbohydrate kinase pfkB family.</text>
</comment>
<organism evidence="14 15">
    <name type="scientific">Shewanella nanhaiensis</name>
    <dbReference type="NCBI Taxonomy" id="2864872"/>
    <lineage>
        <taxon>Bacteria</taxon>
        <taxon>Pseudomonadati</taxon>
        <taxon>Pseudomonadota</taxon>
        <taxon>Gammaproteobacteria</taxon>
        <taxon>Alteromonadales</taxon>
        <taxon>Shewanellaceae</taxon>
        <taxon>Shewanella</taxon>
    </lineage>
</organism>
<evidence type="ECO:0000256" key="6">
    <source>
        <dbReference type="ARBA" id="ARBA00022741"/>
    </source>
</evidence>
<feature type="binding site" evidence="12">
    <location>
        <position position="251"/>
    </location>
    <ligand>
        <name>K(+)</name>
        <dbReference type="ChEBI" id="CHEBI:29103"/>
    </ligand>
</feature>
<comment type="similarity">
    <text evidence="12">Belongs to the carbohydrate kinase PfkB family. Ribokinase subfamily.</text>
</comment>
<feature type="binding site" evidence="12">
    <location>
        <position position="294"/>
    </location>
    <ligand>
        <name>K(+)</name>
        <dbReference type="ChEBI" id="CHEBI:29103"/>
    </ligand>
</feature>
<dbReference type="SUPFAM" id="SSF53613">
    <property type="entry name" value="Ribokinase-like"/>
    <property type="match status" value="1"/>
</dbReference>
<gene>
    <name evidence="12 14" type="primary">rbsK</name>
    <name evidence="14" type="ORF">K0625_07530</name>
</gene>
<dbReference type="NCBIfam" id="NF008353">
    <property type="entry name" value="PRK11142.1"/>
    <property type="match status" value="1"/>
</dbReference>
<feature type="binding site" evidence="12">
    <location>
        <position position="290"/>
    </location>
    <ligand>
        <name>K(+)</name>
        <dbReference type="ChEBI" id="CHEBI:29103"/>
    </ligand>
</feature>
<feature type="binding site" evidence="12">
    <location>
        <begin position="39"/>
        <end position="43"/>
    </location>
    <ligand>
        <name>substrate</name>
    </ligand>
</feature>
<evidence type="ECO:0000256" key="2">
    <source>
        <dbReference type="ARBA" id="ARBA00012035"/>
    </source>
</evidence>
<comment type="subunit">
    <text evidence="12">Homodimer.</text>
</comment>
<dbReference type="HAMAP" id="MF_01987">
    <property type="entry name" value="Ribokinase"/>
    <property type="match status" value="1"/>
</dbReference>
<keyword evidence="7 12" id="KW-0418">Kinase</keyword>
<dbReference type="EC" id="2.7.1.15" evidence="2 12"/>
<comment type="pathway">
    <text evidence="12">Carbohydrate metabolism; D-ribose degradation; D-ribose 5-phosphate from beta-D-ribopyranose: step 2/2.</text>
</comment>
<evidence type="ECO:0000256" key="12">
    <source>
        <dbReference type="HAMAP-Rule" id="MF_01987"/>
    </source>
</evidence>
<evidence type="ECO:0000256" key="5">
    <source>
        <dbReference type="ARBA" id="ARBA00022723"/>
    </source>
</evidence>
<feature type="binding site" evidence="12">
    <location>
        <begin position="254"/>
        <end position="255"/>
    </location>
    <ligand>
        <name>ATP</name>
        <dbReference type="ChEBI" id="CHEBI:30616"/>
    </ligand>
</feature>
<dbReference type="InterPro" id="IPR002173">
    <property type="entry name" value="Carboh/pur_kinase_PfkB_CS"/>
</dbReference>
<evidence type="ECO:0000256" key="8">
    <source>
        <dbReference type="ARBA" id="ARBA00022840"/>
    </source>
</evidence>
<dbReference type="Gene3D" id="3.40.1190.20">
    <property type="match status" value="1"/>
</dbReference>
<evidence type="ECO:0000259" key="13">
    <source>
        <dbReference type="Pfam" id="PF00294"/>
    </source>
</evidence>
<comment type="subcellular location">
    <subcellularLocation>
        <location evidence="12">Cytoplasm</location>
    </subcellularLocation>
</comment>
<reference evidence="14 15" key="1">
    <citation type="submission" date="2021-07" db="EMBL/GenBank/DDBJ databases">
        <title>Shewanella sp. nov, isolated from SCS.</title>
        <authorList>
            <person name="Cao W.R."/>
        </authorList>
    </citation>
    <scope>NUCLEOTIDE SEQUENCE [LARGE SCALE GENOMIC DNA]</scope>
    <source>
        <strain evidence="14 15">NR704-98</strain>
    </source>
</reference>
<feature type="active site" description="Proton acceptor" evidence="12">
    <location>
        <position position="255"/>
    </location>
</feature>
<evidence type="ECO:0000256" key="1">
    <source>
        <dbReference type="ARBA" id="ARBA00005380"/>
    </source>
</evidence>
<dbReference type="PANTHER" id="PTHR10584:SF166">
    <property type="entry name" value="RIBOKINASE"/>
    <property type="match status" value="1"/>
</dbReference>
<comment type="caution">
    <text evidence="14">The sequence shown here is derived from an EMBL/GenBank/DDBJ whole genome shotgun (WGS) entry which is preliminary data.</text>
</comment>
<keyword evidence="4 12" id="KW-0808">Transferase</keyword>
<keyword evidence="12" id="KW-0963">Cytoplasm</keyword>
<evidence type="ECO:0000256" key="7">
    <source>
        <dbReference type="ARBA" id="ARBA00022777"/>
    </source>
</evidence>
<feature type="binding site" evidence="12">
    <location>
        <position position="279"/>
    </location>
    <ligand>
        <name>ATP</name>
        <dbReference type="ChEBI" id="CHEBI:30616"/>
    </ligand>
</feature>
<proteinExistence type="inferred from homology"/>
<comment type="catalytic activity">
    <reaction evidence="12">
        <text>D-ribose + ATP = D-ribose 5-phosphate + ADP + H(+)</text>
        <dbReference type="Rhea" id="RHEA:13697"/>
        <dbReference type="ChEBI" id="CHEBI:15378"/>
        <dbReference type="ChEBI" id="CHEBI:30616"/>
        <dbReference type="ChEBI" id="CHEBI:47013"/>
        <dbReference type="ChEBI" id="CHEBI:78346"/>
        <dbReference type="ChEBI" id="CHEBI:456216"/>
        <dbReference type="EC" id="2.7.1.15"/>
    </reaction>
</comment>
<feature type="binding site" evidence="12">
    <location>
        <position position="143"/>
    </location>
    <ligand>
        <name>substrate</name>
    </ligand>
</feature>
<evidence type="ECO:0000256" key="10">
    <source>
        <dbReference type="ARBA" id="ARBA00022958"/>
    </source>
</evidence>
<dbReference type="RefSeq" id="WP_220109129.1">
    <property type="nucleotide sequence ID" value="NZ_JAHZST010000004.1"/>
</dbReference>
<keyword evidence="15" id="KW-1185">Reference proteome</keyword>
<dbReference type="GO" id="GO:0004747">
    <property type="term" value="F:ribokinase activity"/>
    <property type="evidence" value="ECO:0007669"/>
    <property type="project" value="UniProtKB-EC"/>
</dbReference>
<feature type="binding site" evidence="12">
    <location>
        <position position="255"/>
    </location>
    <ligand>
        <name>substrate</name>
    </ligand>
</feature>
<comment type="cofactor">
    <cofactor evidence="12">
        <name>Mg(2+)</name>
        <dbReference type="ChEBI" id="CHEBI:18420"/>
    </cofactor>
    <text evidence="12">Requires a divalent cation, most likely magnesium in vivo, as an electrophilic catalyst to aid phosphoryl group transfer. It is the chelate of the metal and the nucleotide that is the actual substrate.</text>
</comment>
<dbReference type="InterPro" id="IPR011877">
    <property type="entry name" value="Ribokinase"/>
</dbReference>
<feature type="binding site" evidence="12">
    <location>
        <begin position="223"/>
        <end position="228"/>
    </location>
    <ligand>
        <name>ATP</name>
        <dbReference type="ChEBI" id="CHEBI:30616"/>
    </ligand>
</feature>
<comment type="caution">
    <text evidence="12">Lacks conserved residue(s) required for the propagation of feature annotation.</text>
</comment>
<comment type="function">
    <text evidence="12">Catalyzes the phosphorylation of ribose at O-5 in a reaction requiring ATP and magnesium. The resulting D-ribose-5-phosphate can then be used either for sythesis of nucleotides, histidine, and tryptophan, or as a component of the pentose phosphate pathway.</text>
</comment>
<keyword evidence="11 12" id="KW-0119">Carbohydrate metabolism</keyword>
<evidence type="ECO:0000313" key="15">
    <source>
        <dbReference type="Proteomes" id="UP001195963"/>
    </source>
</evidence>
<evidence type="ECO:0000256" key="11">
    <source>
        <dbReference type="ARBA" id="ARBA00023277"/>
    </source>
</evidence>
<accession>A0ABS7E1I0</accession>
<keyword evidence="5 12" id="KW-0479">Metal-binding</keyword>
<evidence type="ECO:0000256" key="9">
    <source>
        <dbReference type="ARBA" id="ARBA00022842"/>
    </source>
</evidence>
<dbReference type="NCBIfam" id="TIGR02152">
    <property type="entry name" value="D_ribokin_bact"/>
    <property type="match status" value="1"/>
</dbReference>
<dbReference type="PRINTS" id="PR00990">
    <property type="entry name" value="RIBOKINASE"/>
</dbReference>
<dbReference type="InterPro" id="IPR011611">
    <property type="entry name" value="PfkB_dom"/>
</dbReference>
<dbReference type="PANTHER" id="PTHR10584">
    <property type="entry name" value="SUGAR KINASE"/>
    <property type="match status" value="1"/>
</dbReference>
<feature type="binding site" evidence="12">
    <location>
        <position position="288"/>
    </location>
    <ligand>
        <name>K(+)</name>
        <dbReference type="ChEBI" id="CHEBI:29103"/>
    </ligand>
</feature>
<dbReference type="CDD" id="cd01174">
    <property type="entry name" value="ribokinase"/>
    <property type="match status" value="1"/>
</dbReference>
<sequence length="302" mass="31426">MSRIVVIGSANVDHVMSFDYLPNPGQTLLSQQYRIEHGGKGANQALACARLATAQSQIDFICHLGCDAIADEMSASWIKDGISPQGIGKLAGEKTGSAMIFLGEKGANAIGVALGANASLTPQSLEKHKSLITDANWLLIQLETPTASVAHALNLAKSHGTRTILNPAPATTLSHDILKAVDIITPNETEAQAITGIEVSDIATAKLAAQMLHQLGPSIVIITLGQQGAYLSCDEFKGQVTAPTVDAVDTVAAGDTFNGALTIALSEGEPIVEAVKFANRAAANAVTKPGAQRSIPYRSELV</sequence>